<dbReference type="Pfam" id="PF13649">
    <property type="entry name" value="Methyltransf_25"/>
    <property type="match status" value="1"/>
</dbReference>
<keyword evidence="4" id="KW-1185">Reference proteome</keyword>
<dbReference type="RefSeq" id="WP_082627973.1">
    <property type="nucleotide sequence ID" value="NZ_CP013189.1"/>
</dbReference>
<dbReference type="Gene3D" id="3.40.50.150">
    <property type="entry name" value="Vaccinia Virus protein VP39"/>
    <property type="match status" value="1"/>
</dbReference>
<protein>
    <submittedName>
        <fullName evidence="3">Methyltransferase type 11</fullName>
    </submittedName>
</protein>
<dbReference type="EMBL" id="CP013189">
    <property type="protein sequence ID" value="ALO45727.1"/>
    <property type="molecule type" value="Genomic_DNA"/>
</dbReference>
<evidence type="ECO:0000313" key="4">
    <source>
        <dbReference type="Proteomes" id="UP000065641"/>
    </source>
</evidence>
<accession>A0A0S2KCL4</accession>
<dbReference type="PANTHER" id="PTHR43861">
    <property type="entry name" value="TRANS-ACONITATE 2-METHYLTRANSFERASE-RELATED"/>
    <property type="match status" value="1"/>
</dbReference>
<evidence type="ECO:0000259" key="2">
    <source>
        <dbReference type="Pfam" id="PF13649"/>
    </source>
</evidence>
<keyword evidence="3" id="KW-0489">Methyltransferase</keyword>
<evidence type="ECO:0000313" key="3">
    <source>
        <dbReference type="EMBL" id="ALO45727.1"/>
    </source>
</evidence>
<dbReference type="GO" id="GO:0032259">
    <property type="term" value="P:methylation"/>
    <property type="evidence" value="ECO:0007669"/>
    <property type="project" value="UniProtKB-KW"/>
</dbReference>
<sequence length="243" mass="26813">MWDERFSDDSYFYGTQPNDFLKYNFHTIPQGEVLCLAEGEGRNAVFLAEQGYQVTAVDSSAVGLKKARQLATDRGVQIKTIEADLAEFDPGQQRWSGIVSIFCHLPPDIRRQLHGRLAEALLPGGVLLLEAYTPAQLQFKTGGPPVADMMMSREILKEEISGLSFRHLQETERDVIEGIGHTGHAAVVQAIATRDNRRFAVSANRGKAVHKMRYVESGGGEASGDCRLCVPMVTDDSTETDKD</sequence>
<dbReference type="InterPro" id="IPR029063">
    <property type="entry name" value="SAM-dependent_MTases_sf"/>
</dbReference>
<dbReference type="Proteomes" id="UP000065641">
    <property type="component" value="Chromosome"/>
</dbReference>
<dbReference type="SUPFAM" id="SSF53335">
    <property type="entry name" value="S-adenosyl-L-methionine-dependent methyltransferases"/>
    <property type="match status" value="1"/>
</dbReference>
<dbReference type="InterPro" id="IPR041698">
    <property type="entry name" value="Methyltransf_25"/>
</dbReference>
<evidence type="ECO:0000256" key="1">
    <source>
        <dbReference type="ARBA" id="ARBA00022679"/>
    </source>
</evidence>
<gene>
    <name evidence="3" type="ORF">PS2015_1062</name>
</gene>
<dbReference type="KEGG" id="pspi:PS2015_1062"/>
<keyword evidence="1 3" id="KW-0808">Transferase</keyword>
<feature type="domain" description="Methyltransferase" evidence="2">
    <location>
        <begin position="33"/>
        <end position="125"/>
    </location>
</feature>
<dbReference type="PANTHER" id="PTHR43861:SF3">
    <property type="entry name" value="PUTATIVE (AFU_ORTHOLOGUE AFUA_2G14390)-RELATED"/>
    <property type="match status" value="1"/>
</dbReference>
<proteinExistence type="predicted"/>
<reference evidence="3 4" key="1">
    <citation type="submission" date="2015-11" db="EMBL/GenBank/DDBJ databases">
        <authorList>
            <person name="Zhang Y."/>
            <person name="Guo Z."/>
        </authorList>
    </citation>
    <scope>NUCLEOTIDE SEQUENCE [LARGE SCALE GENOMIC DNA]</scope>
    <source>
        <strain evidence="3 4">KCTC 32221</strain>
    </source>
</reference>
<dbReference type="GO" id="GO:0008168">
    <property type="term" value="F:methyltransferase activity"/>
    <property type="evidence" value="ECO:0007669"/>
    <property type="project" value="UniProtKB-KW"/>
</dbReference>
<name>A0A0S2KCL4_9GAMM</name>
<dbReference type="OrthoDB" id="9786503at2"/>
<dbReference type="AlphaFoldDB" id="A0A0S2KCL4"/>
<dbReference type="CDD" id="cd02440">
    <property type="entry name" value="AdoMet_MTases"/>
    <property type="match status" value="1"/>
</dbReference>
<organism evidence="3 4">
    <name type="scientific">Pseudohongiella spirulinae</name>
    <dbReference type="NCBI Taxonomy" id="1249552"/>
    <lineage>
        <taxon>Bacteria</taxon>
        <taxon>Pseudomonadati</taxon>
        <taxon>Pseudomonadota</taxon>
        <taxon>Gammaproteobacteria</taxon>
        <taxon>Pseudomonadales</taxon>
        <taxon>Pseudohongiellaceae</taxon>
        <taxon>Pseudohongiella</taxon>
    </lineage>
</organism>